<gene>
    <name evidence="2" type="ORF">UO65_3354</name>
</gene>
<dbReference type="Proteomes" id="UP000019277">
    <property type="component" value="Unassembled WGS sequence"/>
</dbReference>
<keyword evidence="1" id="KW-0472">Membrane</keyword>
<evidence type="ECO:0008006" key="4">
    <source>
        <dbReference type="Google" id="ProtNLM"/>
    </source>
</evidence>
<accession>W7IKH2</accession>
<evidence type="ECO:0000313" key="3">
    <source>
        <dbReference type="Proteomes" id="UP000019277"/>
    </source>
</evidence>
<keyword evidence="1" id="KW-1133">Transmembrane helix</keyword>
<organism evidence="2 3">
    <name type="scientific">Actinokineospora spheciospongiae</name>
    <dbReference type="NCBI Taxonomy" id="909613"/>
    <lineage>
        <taxon>Bacteria</taxon>
        <taxon>Bacillati</taxon>
        <taxon>Actinomycetota</taxon>
        <taxon>Actinomycetes</taxon>
        <taxon>Pseudonocardiales</taxon>
        <taxon>Pseudonocardiaceae</taxon>
        <taxon>Actinokineospora</taxon>
    </lineage>
</organism>
<evidence type="ECO:0000313" key="2">
    <source>
        <dbReference type="EMBL" id="EWC61360.1"/>
    </source>
</evidence>
<dbReference type="RefSeq" id="WP_035283424.1">
    <property type="nucleotide sequence ID" value="NZ_AYXG01000116.1"/>
</dbReference>
<reference evidence="2 3" key="1">
    <citation type="journal article" date="2014" name="Genome Announc.">
        <title>Draft Genome Sequence of the Antitrypanosomally Active Sponge-Associated Bacterium Actinokineospora sp. Strain EG49.</title>
        <authorList>
            <person name="Harjes J."/>
            <person name="Ryu T."/>
            <person name="Abdelmohsen U.R."/>
            <person name="Moitinho-Silva L."/>
            <person name="Horn H."/>
            <person name="Ravasi T."/>
            <person name="Hentschel U."/>
        </authorList>
    </citation>
    <scope>NUCLEOTIDE SEQUENCE [LARGE SCALE GENOMIC DNA]</scope>
    <source>
        <strain evidence="2 3">EG49</strain>
    </source>
</reference>
<keyword evidence="3" id="KW-1185">Reference proteome</keyword>
<dbReference type="EMBL" id="AYXG01000116">
    <property type="protein sequence ID" value="EWC61360.1"/>
    <property type="molecule type" value="Genomic_DNA"/>
</dbReference>
<evidence type="ECO:0000256" key="1">
    <source>
        <dbReference type="SAM" id="Phobius"/>
    </source>
</evidence>
<feature type="transmembrane region" description="Helical" evidence="1">
    <location>
        <begin position="64"/>
        <end position="82"/>
    </location>
</feature>
<proteinExistence type="predicted"/>
<name>W7IKH2_9PSEU</name>
<dbReference type="STRING" id="909613.UO65_3354"/>
<dbReference type="AlphaFoldDB" id="W7IKH2"/>
<keyword evidence="1" id="KW-0812">Transmembrane</keyword>
<sequence>MTTARPLEVRLALGILAGAAALFVAIALVRLGEDPGAVRFPIILGVLGLLVVATLWLRWRAARAVALGYATVAVLVHVLIALGDLPVWVRAASGVLAAAHAYAVVLLLTRPSTEHFARSTP</sequence>
<feature type="transmembrane region" description="Helical" evidence="1">
    <location>
        <begin position="12"/>
        <end position="32"/>
    </location>
</feature>
<comment type="caution">
    <text evidence="2">The sequence shown here is derived from an EMBL/GenBank/DDBJ whole genome shotgun (WGS) entry which is preliminary data.</text>
</comment>
<feature type="transmembrane region" description="Helical" evidence="1">
    <location>
        <begin position="88"/>
        <end position="108"/>
    </location>
</feature>
<feature type="transmembrane region" description="Helical" evidence="1">
    <location>
        <begin position="38"/>
        <end position="57"/>
    </location>
</feature>
<protein>
    <recommendedName>
        <fullName evidence="4">Integral membrane protein</fullName>
    </recommendedName>
</protein>